<dbReference type="InterPro" id="IPR051010">
    <property type="entry name" value="BCAA_transport"/>
</dbReference>
<dbReference type="AlphaFoldDB" id="X0QB96"/>
<organism evidence="5 6">
    <name type="scientific">Rhodococcus wratislaviensis NBRC 100605</name>
    <dbReference type="NCBI Taxonomy" id="1219028"/>
    <lineage>
        <taxon>Bacteria</taxon>
        <taxon>Bacillati</taxon>
        <taxon>Actinomycetota</taxon>
        <taxon>Actinomycetes</taxon>
        <taxon>Mycobacteriales</taxon>
        <taxon>Nocardiaceae</taxon>
        <taxon>Rhodococcus</taxon>
    </lineage>
</organism>
<evidence type="ECO:0000313" key="6">
    <source>
        <dbReference type="Proteomes" id="UP000019491"/>
    </source>
</evidence>
<evidence type="ECO:0000259" key="4">
    <source>
        <dbReference type="Pfam" id="PF13458"/>
    </source>
</evidence>
<dbReference type="Gene3D" id="3.40.50.2300">
    <property type="match status" value="2"/>
</dbReference>
<dbReference type="PANTHER" id="PTHR30483:SF6">
    <property type="entry name" value="PERIPLASMIC BINDING PROTEIN OF ABC TRANSPORTER FOR NATURAL AMINO ACIDS"/>
    <property type="match status" value="1"/>
</dbReference>
<protein>
    <recommendedName>
        <fullName evidence="4">Leucine-binding protein domain-containing protein</fullName>
    </recommendedName>
</protein>
<keyword evidence="2 3" id="KW-0732">Signal</keyword>
<proteinExistence type="inferred from homology"/>
<gene>
    <name evidence="5" type="ORF">RW1_062_00060</name>
</gene>
<reference evidence="5 6" key="1">
    <citation type="submission" date="2014-02" db="EMBL/GenBank/DDBJ databases">
        <title>Whole genome shotgun sequence of Rhodococcus wratislaviensis NBRC 100605.</title>
        <authorList>
            <person name="Hosoyama A."/>
            <person name="Tsuchikane K."/>
            <person name="Yoshida I."/>
            <person name="Ohji S."/>
            <person name="Ichikawa N."/>
            <person name="Yamazoe A."/>
            <person name="Fujita N."/>
        </authorList>
    </citation>
    <scope>NUCLEOTIDE SEQUENCE [LARGE SCALE GENOMIC DNA]</scope>
    <source>
        <strain evidence="5 6">NBRC 100605</strain>
    </source>
</reference>
<dbReference type="InterPro" id="IPR028081">
    <property type="entry name" value="Leu-bd"/>
</dbReference>
<dbReference type="OrthoDB" id="7337537at2"/>
<dbReference type="EMBL" id="BAWF01000062">
    <property type="protein sequence ID" value="GAF48882.1"/>
    <property type="molecule type" value="Genomic_DNA"/>
</dbReference>
<dbReference type="Pfam" id="PF13458">
    <property type="entry name" value="Peripla_BP_6"/>
    <property type="match status" value="1"/>
</dbReference>
<dbReference type="SUPFAM" id="SSF53822">
    <property type="entry name" value="Periplasmic binding protein-like I"/>
    <property type="match status" value="1"/>
</dbReference>
<dbReference type="PANTHER" id="PTHR30483">
    <property type="entry name" value="LEUCINE-SPECIFIC-BINDING PROTEIN"/>
    <property type="match status" value="1"/>
</dbReference>
<feature type="chain" id="PRO_5039096600" description="Leucine-binding protein domain-containing protein" evidence="3">
    <location>
        <begin position="22"/>
        <end position="400"/>
    </location>
</feature>
<feature type="signal peptide" evidence="3">
    <location>
        <begin position="1"/>
        <end position="21"/>
    </location>
</feature>
<evidence type="ECO:0000256" key="1">
    <source>
        <dbReference type="ARBA" id="ARBA00010062"/>
    </source>
</evidence>
<accession>X0QB96</accession>
<keyword evidence="6" id="KW-1185">Reference proteome</keyword>
<evidence type="ECO:0000313" key="5">
    <source>
        <dbReference type="EMBL" id="GAF48882.1"/>
    </source>
</evidence>
<comment type="similarity">
    <text evidence="1">Belongs to the leucine-binding protein family.</text>
</comment>
<dbReference type="InterPro" id="IPR028082">
    <property type="entry name" value="Peripla_BP_I"/>
</dbReference>
<name>X0QB96_RHOWR</name>
<evidence type="ECO:0000256" key="3">
    <source>
        <dbReference type="SAM" id="SignalP"/>
    </source>
</evidence>
<dbReference type="Proteomes" id="UP000019491">
    <property type="component" value="Unassembled WGS sequence"/>
</dbReference>
<comment type="caution">
    <text evidence="5">The sequence shown here is derived from an EMBL/GenBank/DDBJ whole genome shotgun (WGS) entry which is preliminary data.</text>
</comment>
<evidence type="ECO:0000256" key="2">
    <source>
        <dbReference type="ARBA" id="ARBA00022729"/>
    </source>
</evidence>
<sequence length="400" mass="40505">MKPARVLVGVSFLAIAGLVLPACGGAGSGADFGSAEGEPIKIAVIGTLESPDLSQPNSRIGAEAAAKAINANGGVNGRPIEVVSCNDKGDPNTAAKCAREMVGQDVVASIGSVTRNSDQAIPIFAAADIASIGNYPATSADRTDPSSFPLGGGITNEYTGAGYSVVKYGGAEKVSLISHSAATAQAAMGYLEKGVKAAGGEVVNEVRIDLGSADSSAQVAKAVGNGAQGVVTALPSADMGQVTRSLASTGANLEHATDSFSAQPTLLESLGAAAEGMILSGDTPSATDTSVDYIKQFNDEMNAFDESSTRDSAGLMSWTATYLLADVLEGLDTIDAASVLKAMGKIENKDLFWLTGFSTTAPVSPAAPRIFNSTIFVNEWKDGKIILLDGPVALPAAALQ</sequence>
<feature type="domain" description="Leucine-binding protein" evidence="4">
    <location>
        <begin position="39"/>
        <end position="348"/>
    </location>
</feature>
<dbReference type="RefSeq" id="WP_081792621.1">
    <property type="nucleotide sequence ID" value="NZ_BAWF01000062.1"/>
</dbReference>